<keyword evidence="1" id="KW-0472">Membrane</keyword>
<feature type="transmembrane region" description="Helical" evidence="1">
    <location>
        <begin position="57"/>
        <end position="77"/>
    </location>
</feature>
<comment type="caution">
    <text evidence="2">The sequence shown here is derived from an EMBL/GenBank/DDBJ whole genome shotgun (WGS) entry which is preliminary data.</text>
</comment>
<accession>A0AA41U6B8</accession>
<dbReference type="Proteomes" id="UP001165378">
    <property type="component" value="Unassembled WGS sequence"/>
</dbReference>
<proteinExistence type="predicted"/>
<keyword evidence="1" id="KW-0812">Transmembrane</keyword>
<evidence type="ECO:0000313" key="2">
    <source>
        <dbReference type="EMBL" id="MCF2530834.1"/>
    </source>
</evidence>
<evidence type="ECO:0000313" key="3">
    <source>
        <dbReference type="Proteomes" id="UP001165378"/>
    </source>
</evidence>
<feature type="transmembrane region" description="Helical" evidence="1">
    <location>
        <begin position="31"/>
        <end position="51"/>
    </location>
</feature>
<reference evidence="2" key="1">
    <citation type="submission" date="2022-01" db="EMBL/GenBank/DDBJ databases">
        <title>Genome-Based Taxonomic Classification of the Phylum Actinobacteria.</title>
        <authorList>
            <person name="Gao Y."/>
        </authorList>
    </citation>
    <scope>NUCLEOTIDE SEQUENCE</scope>
    <source>
        <strain evidence="2">KLBMP 8922</strain>
    </source>
</reference>
<gene>
    <name evidence="2" type="ORF">LZ495_26965</name>
</gene>
<dbReference type="RefSeq" id="WP_235055489.1">
    <property type="nucleotide sequence ID" value="NZ_JAKFHA010000018.1"/>
</dbReference>
<evidence type="ECO:0000256" key="1">
    <source>
        <dbReference type="SAM" id="Phobius"/>
    </source>
</evidence>
<keyword evidence="3" id="KW-1185">Reference proteome</keyword>
<name>A0AA41U6B8_9ACTN</name>
<dbReference type="EMBL" id="JAKFHA010000018">
    <property type="protein sequence ID" value="MCF2530834.1"/>
    <property type="molecule type" value="Genomic_DNA"/>
</dbReference>
<keyword evidence="1" id="KW-1133">Transmembrane helix</keyword>
<protein>
    <submittedName>
        <fullName evidence="2">Uncharacterized protein</fullName>
    </submittedName>
</protein>
<sequence>MAAVSPRLALFLVWIFTNLVDRAFDTFVVPLLGLIVFPFTTLMYVLAYQPASGVTGIGWVVVALGLVVDLTSTGLFARSRRQ</sequence>
<dbReference type="AlphaFoldDB" id="A0AA41U6B8"/>
<organism evidence="2 3">
    <name type="scientific">Yinghuangia soli</name>
    <dbReference type="NCBI Taxonomy" id="2908204"/>
    <lineage>
        <taxon>Bacteria</taxon>
        <taxon>Bacillati</taxon>
        <taxon>Actinomycetota</taxon>
        <taxon>Actinomycetes</taxon>
        <taxon>Kitasatosporales</taxon>
        <taxon>Streptomycetaceae</taxon>
        <taxon>Yinghuangia</taxon>
    </lineage>
</organism>